<dbReference type="EMBL" id="JBHRYJ010000005">
    <property type="protein sequence ID" value="MFC3677726.1"/>
    <property type="molecule type" value="Genomic_DNA"/>
</dbReference>
<organism evidence="1 2">
    <name type="scientific">Ferrovibrio xuzhouensis</name>
    <dbReference type="NCBI Taxonomy" id="1576914"/>
    <lineage>
        <taxon>Bacteria</taxon>
        <taxon>Pseudomonadati</taxon>
        <taxon>Pseudomonadota</taxon>
        <taxon>Alphaproteobacteria</taxon>
        <taxon>Rhodospirillales</taxon>
        <taxon>Rhodospirillaceae</taxon>
        <taxon>Ferrovibrio</taxon>
    </lineage>
</organism>
<comment type="caution">
    <text evidence="1">The sequence shown here is derived from an EMBL/GenBank/DDBJ whole genome shotgun (WGS) entry which is preliminary data.</text>
</comment>
<accession>A0ABV7VJN7</accession>
<name>A0ABV7VJN7_9PROT</name>
<gene>
    <name evidence="1" type="ORF">ACFOOQ_19395</name>
</gene>
<evidence type="ECO:0000313" key="2">
    <source>
        <dbReference type="Proteomes" id="UP001595711"/>
    </source>
</evidence>
<dbReference type="Proteomes" id="UP001595711">
    <property type="component" value="Unassembled WGS sequence"/>
</dbReference>
<proteinExistence type="predicted"/>
<sequence length="137" mass="15056">MKQRLVMLTVLKSKPEGLSDGSFVSLLLPGTVQELRDHFRACLSMDAAAGQGRPGITSYVIAVAGVRPPTQTMLKRFAKLVADSRLQAWDSFNIEAPVDLARYIGRVDRLSRDLHFAGKARASEPLPSADIIPLRRI</sequence>
<evidence type="ECO:0000313" key="1">
    <source>
        <dbReference type="EMBL" id="MFC3677726.1"/>
    </source>
</evidence>
<reference evidence="2" key="1">
    <citation type="journal article" date="2019" name="Int. J. Syst. Evol. Microbiol.">
        <title>The Global Catalogue of Microorganisms (GCM) 10K type strain sequencing project: providing services to taxonomists for standard genome sequencing and annotation.</title>
        <authorList>
            <consortium name="The Broad Institute Genomics Platform"/>
            <consortium name="The Broad Institute Genome Sequencing Center for Infectious Disease"/>
            <person name="Wu L."/>
            <person name="Ma J."/>
        </authorList>
    </citation>
    <scope>NUCLEOTIDE SEQUENCE [LARGE SCALE GENOMIC DNA]</scope>
    <source>
        <strain evidence="2">KCTC 42182</strain>
    </source>
</reference>
<keyword evidence="2" id="KW-1185">Reference proteome</keyword>
<dbReference type="RefSeq" id="WP_379729315.1">
    <property type="nucleotide sequence ID" value="NZ_JBHRYJ010000005.1"/>
</dbReference>
<protein>
    <submittedName>
        <fullName evidence="1">Uncharacterized protein</fullName>
    </submittedName>
</protein>